<dbReference type="EMBL" id="CP028923">
    <property type="protein sequence ID" value="QCK16216.1"/>
    <property type="molecule type" value="Genomic_DNA"/>
</dbReference>
<dbReference type="RefSeq" id="WP_137091811.1">
    <property type="nucleotide sequence ID" value="NZ_CP028923.1"/>
</dbReference>
<organism evidence="2 3">
    <name type="scientific">Mangrovivirga cuniculi</name>
    <dbReference type="NCBI Taxonomy" id="2715131"/>
    <lineage>
        <taxon>Bacteria</taxon>
        <taxon>Pseudomonadati</taxon>
        <taxon>Bacteroidota</taxon>
        <taxon>Cytophagia</taxon>
        <taxon>Cytophagales</taxon>
        <taxon>Mangrovivirgaceae</taxon>
        <taxon>Mangrovivirga</taxon>
    </lineage>
</organism>
<keyword evidence="2" id="KW-0808">Transferase</keyword>
<name>A0A4D7JVL5_9BACT</name>
<proteinExistence type="predicted"/>
<reference evidence="2 3" key="1">
    <citation type="submission" date="2018-04" db="EMBL/GenBank/DDBJ databases">
        <title>Complete genome uncultured novel isolate.</title>
        <authorList>
            <person name="Merlino G."/>
        </authorList>
    </citation>
    <scope>NUCLEOTIDE SEQUENCE [LARGE SCALE GENOMIC DNA]</scope>
    <source>
        <strain evidence="3">R1DC9</strain>
    </source>
</reference>
<evidence type="ECO:0000259" key="1">
    <source>
        <dbReference type="Pfam" id="PF13524"/>
    </source>
</evidence>
<protein>
    <submittedName>
        <fullName evidence="2">Glycosyltransferase family 1 protein</fullName>
    </submittedName>
</protein>
<sequence length="344" mass="40606">MKIFYITSPRFDYMQDLLYSGLCKVYGTSNIRVSPINKSYILPVRDYPKNLGYQKNNIFRSLIPRFSIKEADLVIVASAKPETLREYQQVIDEIPAKTKVIFIDGGDRIDIGGDFYRRGVGQLYDKLTEIRPFDFIFKREYLPEHQALTNVFPLPFCFNFDVLKGVDLEKDYKYDVSFWAVESAPIRTRALELLNDKYDCRENGTIKNQQFHKYQRKGDYYLEEIASCKIVLNFRGNGWDTMRFWETPALNTFMISQEPEINIPNSFTHGENIIYCKPDLSDLTYLIDYYLENEKERERIAKNGYEHIKKYHTDVQRAKYVINTVTKNQHVRNNKHFSLINSIT</sequence>
<keyword evidence="3" id="KW-1185">Reference proteome</keyword>
<accession>A0A4D7JVL5</accession>
<gene>
    <name evidence="2" type="ORF">DCC35_16440</name>
</gene>
<feature type="domain" description="Spore protein YkvP/CgeB glycosyl transferase-like" evidence="1">
    <location>
        <begin position="211"/>
        <end position="322"/>
    </location>
</feature>
<dbReference type="InterPro" id="IPR055259">
    <property type="entry name" value="YkvP/CgeB_Glyco_trans-like"/>
</dbReference>
<dbReference type="GO" id="GO:0016740">
    <property type="term" value="F:transferase activity"/>
    <property type="evidence" value="ECO:0007669"/>
    <property type="project" value="UniProtKB-KW"/>
</dbReference>
<dbReference type="Pfam" id="PF13524">
    <property type="entry name" value="Glyco_trans_1_2"/>
    <property type="match status" value="1"/>
</dbReference>
<evidence type="ECO:0000313" key="3">
    <source>
        <dbReference type="Proteomes" id="UP000298616"/>
    </source>
</evidence>
<dbReference type="AlphaFoldDB" id="A0A4D7JVL5"/>
<dbReference type="Proteomes" id="UP000298616">
    <property type="component" value="Chromosome"/>
</dbReference>
<dbReference type="OrthoDB" id="5373265at2"/>
<evidence type="ECO:0000313" key="2">
    <source>
        <dbReference type="EMBL" id="QCK16216.1"/>
    </source>
</evidence>
<dbReference type="KEGG" id="fpf:DCC35_16440"/>